<dbReference type="Proteomes" id="UP000283523">
    <property type="component" value="Unassembled WGS sequence"/>
</dbReference>
<protein>
    <submittedName>
        <fullName evidence="1">Polyketide cyclase</fullName>
    </submittedName>
</protein>
<evidence type="ECO:0000313" key="1">
    <source>
        <dbReference type="EMBL" id="RIV24047.1"/>
    </source>
</evidence>
<reference evidence="1 2" key="1">
    <citation type="submission" date="2018-08" db="EMBL/GenBank/DDBJ databases">
        <title>Fibrisoma montanum sp. nov., isolated from Danxia mountain soil.</title>
        <authorList>
            <person name="Huang Y."/>
        </authorList>
    </citation>
    <scope>NUCLEOTIDE SEQUENCE [LARGE SCALE GENOMIC DNA]</scope>
    <source>
        <strain evidence="1 2">HYT19</strain>
    </source>
</reference>
<sequence length="164" mass="18515">MKGMLTVAFLTAAITTQAQQRHTHFSHTLETTASAERIWQIWTDVPNWNQWDRGLQSAELRGPFQVGTKGVLIPDKGPKSTFVIDSIVPNESYTFRTKLPLGSLYVRRYLTRQADKTLFTHEVWFTGLTKGLFGKALGKNYRAMLPDVMKTINAIAVSNGRKSE</sequence>
<dbReference type="InterPro" id="IPR019587">
    <property type="entry name" value="Polyketide_cyclase/dehydratase"/>
</dbReference>
<dbReference type="Pfam" id="PF10604">
    <property type="entry name" value="Polyketide_cyc2"/>
    <property type="match status" value="1"/>
</dbReference>
<dbReference type="Gene3D" id="3.30.530.20">
    <property type="match status" value="1"/>
</dbReference>
<dbReference type="EMBL" id="QXED01000003">
    <property type="protein sequence ID" value="RIV24047.1"/>
    <property type="molecule type" value="Genomic_DNA"/>
</dbReference>
<dbReference type="SUPFAM" id="SSF55961">
    <property type="entry name" value="Bet v1-like"/>
    <property type="match status" value="1"/>
</dbReference>
<accession>A0A418MCF2</accession>
<comment type="caution">
    <text evidence="1">The sequence shown here is derived from an EMBL/GenBank/DDBJ whole genome shotgun (WGS) entry which is preliminary data.</text>
</comment>
<name>A0A418MCF2_9BACT</name>
<dbReference type="InterPro" id="IPR023393">
    <property type="entry name" value="START-like_dom_sf"/>
</dbReference>
<keyword evidence="2" id="KW-1185">Reference proteome</keyword>
<gene>
    <name evidence="1" type="ORF">DYU11_13875</name>
</gene>
<organism evidence="1 2">
    <name type="scientific">Fibrisoma montanum</name>
    <dbReference type="NCBI Taxonomy" id="2305895"/>
    <lineage>
        <taxon>Bacteria</taxon>
        <taxon>Pseudomonadati</taxon>
        <taxon>Bacteroidota</taxon>
        <taxon>Cytophagia</taxon>
        <taxon>Cytophagales</taxon>
        <taxon>Spirosomataceae</taxon>
        <taxon>Fibrisoma</taxon>
    </lineage>
</organism>
<dbReference type="RefSeq" id="WP_119668263.1">
    <property type="nucleotide sequence ID" value="NZ_QXED01000003.1"/>
</dbReference>
<proteinExistence type="predicted"/>
<dbReference type="AlphaFoldDB" id="A0A418MCF2"/>
<evidence type="ECO:0000313" key="2">
    <source>
        <dbReference type="Proteomes" id="UP000283523"/>
    </source>
</evidence>
<dbReference type="OrthoDB" id="9810827at2"/>